<dbReference type="Proteomes" id="UP001152795">
    <property type="component" value="Unassembled WGS sequence"/>
</dbReference>
<accession>A0A6S7K0R9</accession>
<dbReference type="AlphaFoldDB" id="A0A6S7K0R9"/>
<reference evidence="1" key="1">
    <citation type="submission" date="2020-04" db="EMBL/GenBank/DDBJ databases">
        <authorList>
            <person name="Alioto T."/>
            <person name="Alioto T."/>
            <person name="Gomez Garrido J."/>
        </authorList>
    </citation>
    <scope>NUCLEOTIDE SEQUENCE</scope>
    <source>
        <strain evidence="1">A484AB</strain>
    </source>
</reference>
<gene>
    <name evidence="1" type="ORF">PACLA_8A060241</name>
</gene>
<evidence type="ECO:0000313" key="2">
    <source>
        <dbReference type="Proteomes" id="UP001152795"/>
    </source>
</evidence>
<proteinExistence type="predicted"/>
<organism evidence="1 2">
    <name type="scientific">Paramuricea clavata</name>
    <name type="common">Red gorgonian</name>
    <name type="synonym">Violescent sea-whip</name>
    <dbReference type="NCBI Taxonomy" id="317549"/>
    <lineage>
        <taxon>Eukaryota</taxon>
        <taxon>Metazoa</taxon>
        <taxon>Cnidaria</taxon>
        <taxon>Anthozoa</taxon>
        <taxon>Octocorallia</taxon>
        <taxon>Malacalcyonacea</taxon>
        <taxon>Plexauridae</taxon>
        <taxon>Paramuricea</taxon>
    </lineage>
</organism>
<comment type="caution">
    <text evidence="1">The sequence shown here is derived from an EMBL/GenBank/DDBJ whole genome shotgun (WGS) entry which is preliminary data.</text>
</comment>
<keyword evidence="2" id="KW-1185">Reference proteome</keyword>
<dbReference type="EMBL" id="CACRXK020020883">
    <property type="protein sequence ID" value="CAB4035270.1"/>
    <property type="molecule type" value="Genomic_DNA"/>
</dbReference>
<evidence type="ECO:0000313" key="1">
    <source>
        <dbReference type="EMBL" id="CAB4035270.1"/>
    </source>
</evidence>
<name>A0A6S7K0R9_PARCT</name>
<sequence>MVNDIKAANLFNDLSKFADDIAIIVPVYDYEDSAGDEVENMKLWSNENRVTLNMEKTYEMIVCGKVSTPLPGHIPSIKRKEWLKLLGVTMEDITGKWDKHFDHEKMMKKASRRMYILRVSEVCDGASYNEYVTQIDKFGNRAAY</sequence>
<protein>
    <submittedName>
        <fullName evidence="1">Uncharacterized protein</fullName>
    </submittedName>
</protein>